<dbReference type="AlphaFoldDB" id="A0A914YZ43"/>
<sequence length="119" mass="13492">MLLNTKADFRDASIAAIKAMNLDPAMEEISINIFVDNIAPAVVLDDKLEAAARPSFGSYAVKQMLMRTRICRCHEPWFASHIGPVLVDLYMAAQSYYEMHQDLIPYARKCGRCKCIYPF</sequence>
<proteinExistence type="predicted"/>
<keyword evidence="1" id="KW-1185">Reference proteome</keyword>
<protein>
    <submittedName>
        <fullName evidence="2">Uncharacterized protein</fullName>
    </submittedName>
</protein>
<reference evidence="2" key="1">
    <citation type="submission" date="2022-11" db="UniProtKB">
        <authorList>
            <consortium name="WormBaseParasite"/>
        </authorList>
    </citation>
    <scope>IDENTIFICATION</scope>
</reference>
<evidence type="ECO:0000313" key="1">
    <source>
        <dbReference type="Proteomes" id="UP000887577"/>
    </source>
</evidence>
<evidence type="ECO:0000313" key="2">
    <source>
        <dbReference type="WBParaSite" id="PSU_v2.g5764.t1"/>
    </source>
</evidence>
<name>A0A914YZ43_9BILA</name>
<dbReference type="WBParaSite" id="PSU_v2.g5764.t1">
    <property type="protein sequence ID" value="PSU_v2.g5764.t1"/>
    <property type="gene ID" value="PSU_v2.g5764"/>
</dbReference>
<organism evidence="1 2">
    <name type="scientific">Panagrolaimus superbus</name>
    <dbReference type="NCBI Taxonomy" id="310955"/>
    <lineage>
        <taxon>Eukaryota</taxon>
        <taxon>Metazoa</taxon>
        <taxon>Ecdysozoa</taxon>
        <taxon>Nematoda</taxon>
        <taxon>Chromadorea</taxon>
        <taxon>Rhabditida</taxon>
        <taxon>Tylenchina</taxon>
        <taxon>Panagrolaimomorpha</taxon>
        <taxon>Panagrolaimoidea</taxon>
        <taxon>Panagrolaimidae</taxon>
        <taxon>Panagrolaimus</taxon>
    </lineage>
</organism>
<dbReference type="Proteomes" id="UP000887577">
    <property type="component" value="Unplaced"/>
</dbReference>
<accession>A0A914YZ43</accession>